<keyword evidence="3" id="KW-1003">Cell membrane</keyword>
<protein>
    <recommendedName>
        <fullName evidence="10">Sulfate exporter family transporter</fullName>
    </recommendedName>
</protein>
<feature type="transmembrane region" description="Helical" evidence="7">
    <location>
        <begin position="93"/>
        <end position="111"/>
    </location>
</feature>
<evidence type="ECO:0000256" key="4">
    <source>
        <dbReference type="ARBA" id="ARBA00022692"/>
    </source>
</evidence>
<feature type="transmembrane region" description="Helical" evidence="7">
    <location>
        <begin position="308"/>
        <end position="326"/>
    </location>
</feature>
<organism evidence="8 9">
    <name type="scientific">Jeotgalicoccus meleagridis</name>
    <dbReference type="NCBI Taxonomy" id="2759181"/>
    <lineage>
        <taxon>Bacteria</taxon>
        <taxon>Bacillati</taxon>
        <taxon>Bacillota</taxon>
        <taxon>Bacilli</taxon>
        <taxon>Bacillales</taxon>
        <taxon>Staphylococcaceae</taxon>
        <taxon>Jeotgalicoccus</taxon>
    </lineage>
</organism>
<dbReference type="GO" id="GO:0005886">
    <property type="term" value="C:plasma membrane"/>
    <property type="evidence" value="ECO:0007669"/>
    <property type="project" value="UniProtKB-SubCell"/>
</dbReference>
<keyword evidence="9" id="KW-1185">Reference proteome</keyword>
<feature type="transmembrane region" description="Helical" evidence="7">
    <location>
        <begin position="153"/>
        <end position="173"/>
    </location>
</feature>
<reference evidence="8 9" key="1">
    <citation type="submission" date="2020-07" db="EMBL/GenBank/DDBJ databases">
        <authorList>
            <person name="Criscuolo A."/>
        </authorList>
    </citation>
    <scope>NUCLEOTIDE SEQUENCE [LARGE SCALE GENOMIC DNA]</scope>
    <source>
        <strain evidence="8">CIP111649</strain>
    </source>
</reference>
<feature type="transmembrane region" description="Helical" evidence="7">
    <location>
        <begin position="248"/>
        <end position="269"/>
    </location>
</feature>
<keyword evidence="4 7" id="KW-0812">Transmembrane</keyword>
<dbReference type="EMBL" id="CAJEWD010000003">
    <property type="protein sequence ID" value="CAD2071095.1"/>
    <property type="molecule type" value="Genomic_DNA"/>
</dbReference>
<evidence type="ECO:0000256" key="5">
    <source>
        <dbReference type="ARBA" id="ARBA00022989"/>
    </source>
</evidence>
<feature type="transmembrane region" description="Helical" evidence="7">
    <location>
        <begin position="123"/>
        <end position="141"/>
    </location>
</feature>
<evidence type="ECO:0008006" key="10">
    <source>
        <dbReference type="Google" id="ProtNLM"/>
    </source>
</evidence>
<feature type="transmembrane region" description="Helical" evidence="7">
    <location>
        <begin position="185"/>
        <end position="206"/>
    </location>
</feature>
<accession>A0A6V7R1K7</accession>
<evidence type="ECO:0000313" key="8">
    <source>
        <dbReference type="EMBL" id="CAD2071095.1"/>
    </source>
</evidence>
<feature type="transmembrane region" description="Helical" evidence="7">
    <location>
        <begin position="70"/>
        <end position="87"/>
    </location>
</feature>
<feature type="transmembrane region" description="Helical" evidence="7">
    <location>
        <begin position="275"/>
        <end position="296"/>
    </location>
</feature>
<feature type="transmembrane region" description="Helical" evidence="7">
    <location>
        <begin position="218"/>
        <end position="236"/>
    </location>
</feature>
<keyword evidence="6 7" id="KW-0472">Membrane</keyword>
<comment type="subcellular location">
    <subcellularLocation>
        <location evidence="1">Cell membrane</location>
        <topology evidence="1">Multi-pass membrane protein</topology>
    </subcellularLocation>
</comment>
<proteinExistence type="inferred from homology"/>
<dbReference type="InterPro" id="IPR018383">
    <property type="entry name" value="UPF0324_pro"/>
</dbReference>
<gene>
    <name evidence="8" type="ORF">JEODO184_00127</name>
</gene>
<evidence type="ECO:0000256" key="1">
    <source>
        <dbReference type="ARBA" id="ARBA00004651"/>
    </source>
</evidence>
<sequence length="329" mass="35758">MKTNYFSRPFFFGIVFTLIIALISMALVKLPVLSSIGALAVALIIGIIYRQFLGYPEYIRPGITFSAKKLLRFAIILYGFKLNLQLILSDGWIMLLLGALVIFLSFALMHIMNKFMKGNDSIMFLLAAGTGICGAAAISAVSSITKSKEEDTAIAIGLISVVGTVGALIYTFLGPVFDMQNTVYGVWSGLSLHEIAQVVLAGGAGGDDGMAMALLSKLSRVFLLIPVSFIIMYFVAKKQHSKTEEKVDIPYFLIFFILVAILNSFVAIPTGLKDFIDQFTTLLMVMAMVGLGLSVSLRSIREKAMKPLLALIILSVVISLVSLYAASFF</sequence>
<evidence type="ECO:0000313" key="9">
    <source>
        <dbReference type="Proteomes" id="UP000589351"/>
    </source>
</evidence>
<name>A0A6V7R1K7_9STAP</name>
<dbReference type="RefSeq" id="WP_183369243.1">
    <property type="nucleotide sequence ID" value="NZ_CAJEWD010000003.1"/>
</dbReference>
<feature type="transmembrane region" description="Helical" evidence="7">
    <location>
        <begin position="32"/>
        <end position="49"/>
    </location>
</feature>
<keyword evidence="5 7" id="KW-1133">Transmembrane helix</keyword>
<evidence type="ECO:0000256" key="6">
    <source>
        <dbReference type="ARBA" id="ARBA00023136"/>
    </source>
</evidence>
<dbReference type="Pfam" id="PF03601">
    <property type="entry name" value="Cons_hypoth698"/>
    <property type="match status" value="1"/>
</dbReference>
<dbReference type="AlphaFoldDB" id="A0A6V7R1K7"/>
<dbReference type="PANTHER" id="PTHR30106:SF2">
    <property type="entry name" value="UPF0324 INNER MEMBRANE PROTEIN YEIH"/>
    <property type="match status" value="1"/>
</dbReference>
<evidence type="ECO:0000256" key="3">
    <source>
        <dbReference type="ARBA" id="ARBA00022475"/>
    </source>
</evidence>
<evidence type="ECO:0000256" key="2">
    <source>
        <dbReference type="ARBA" id="ARBA00007977"/>
    </source>
</evidence>
<comment type="caution">
    <text evidence="8">The sequence shown here is derived from an EMBL/GenBank/DDBJ whole genome shotgun (WGS) entry which is preliminary data.</text>
</comment>
<evidence type="ECO:0000256" key="7">
    <source>
        <dbReference type="SAM" id="Phobius"/>
    </source>
</evidence>
<dbReference type="PANTHER" id="PTHR30106">
    <property type="entry name" value="INNER MEMBRANE PROTEIN YEIH-RELATED"/>
    <property type="match status" value="1"/>
</dbReference>
<feature type="transmembrane region" description="Helical" evidence="7">
    <location>
        <begin position="9"/>
        <end position="26"/>
    </location>
</feature>
<dbReference type="Proteomes" id="UP000589351">
    <property type="component" value="Unassembled WGS sequence"/>
</dbReference>
<comment type="similarity">
    <text evidence="2">Belongs to the UPF0324 family.</text>
</comment>